<evidence type="ECO:0000256" key="7">
    <source>
        <dbReference type="ARBA" id="ARBA00022915"/>
    </source>
</evidence>
<evidence type="ECO:0000256" key="9">
    <source>
        <dbReference type="ARBA" id="ARBA00023239"/>
    </source>
</evidence>
<evidence type="ECO:0000256" key="6">
    <source>
        <dbReference type="ARBA" id="ARBA00022605"/>
    </source>
</evidence>
<comment type="catalytic activity">
    <reaction evidence="11 12">
        <text>L-aspartate 4-semialdehyde + pyruvate = (2S,4S)-4-hydroxy-2,3,4,5-tetrahydrodipicolinate + H2O + H(+)</text>
        <dbReference type="Rhea" id="RHEA:34171"/>
        <dbReference type="ChEBI" id="CHEBI:15361"/>
        <dbReference type="ChEBI" id="CHEBI:15377"/>
        <dbReference type="ChEBI" id="CHEBI:15378"/>
        <dbReference type="ChEBI" id="CHEBI:67139"/>
        <dbReference type="ChEBI" id="CHEBI:537519"/>
        <dbReference type="EC" id="4.3.3.7"/>
    </reaction>
</comment>
<dbReference type="SMART" id="SM01130">
    <property type="entry name" value="DHDPS"/>
    <property type="match status" value="1"/>
</dbReference>
<feature type="site" description="Part of a proton relay during catalysis" evidence="12">
    <location>
        <position position="57"/>
    </location>
</feature>
<evidence type="ECO:0000256" key="13">
    <source>
        <dbReference type="PIRNR" id="PIRNR001365"/>
    </source>
</evidence>
<dbReference type="SUPFAM" id="SSF51569">
    <property type="entry name" value="Aldolase"/>
    <property type="match status" value="1"/>
</dbReference>
<dbReference type="PRINTS" id="PR00146">
    <property type="entry name" value="DHPICSNTHASE"/>
</dbReference>
<keyword evidence="8 12" id="KW-0457">Lysine biosynthesis</keyword>
<name>A0A1M7U8T8_9BRAD</name>
<evidence type="ECO:0000256" key="4">
    <source>
        <dbReference type="ARBA" id="ARBA00012086"/>
    </source>
</evidence>
<evidence type="ECO:0000256" key="1">
    <source>
        <dbReference type="ARBA" id="ARBA00003294"/>
    </source>
</evidence>
<comment type="pathway">
    <text evidence="2 12">Amino-acid biosynthesis; L-lysine biosynthesis via DAP pathway; (S)-tetrahydrodipicolinate from L-aspartate: step 3/4.</text>
</comment>
<feature type="site" description="Part of a proton relay during catalysis" evidence="12">
    <location>
        <position position="120"/>
    </location>
</feature>
<dbReference type="GO" id="GO:0005737">
    <property type="term" value="C:cytoplasm"/>
    <property type="evidence" value="ECO:0007669"/>
    <property type="project" value="UniProtKB-SubCell"/>
</dbReference>
<dbReference type="GO" id="GO:0008840">
    <property type="term" value="F:4-hydroxy-tetrahydrodipicolinate synthase activity"/>
    <property type="evidence" value="ECO:0007669"/>
    <property type="project" value="UniProtKB-UniRule"/>
</dbReference>
<comment type="caution">
    <text evidence="12">Lacks conserved residue(s) required for the propagation of feature annotation.</text>
</comment>
<dbReference type="InterPro" id="IPR005263">
    <property type="entry name" value="DapA"/>
</dbReference>
<organism evidence="15 16">
    <name type="scientific">Bradyrhizobium erythrophlei</name>
    <dbReference type="NCBI Taxonomy" id="1437360"/>
    <lineage>
        <taxon>Bacteria</taxon>
        <taxon>Pseudomonadati</taxon>
        <taxon>Pseudomonadota</taxon>
        <taxon>Alphaproteobacteria</taxon>
        <taxon>Hyphomicrobiales</taxon>
        <taxon>Nitrobacteraceae</taxon>
        <taxon>Bradyrhizobium</taxon>
    </lineage>
</organism>
<dbReference type="HAMAP" id="MF_00418">
    <property type="entry name" value="DapA"/>
    <property type="match status" value="1"/>
</dbReference>
<keyword evidence="6 12" id="KW-0028">Amino-acid biosynthesis</keyword>
<comment type="similarity">
    <text evidence="3 12 13">Belongs to the DapA family.</text>
</comment>
<evidence type="ECO:0000256" key="8">
    <source>
        <dbReference type="ARBA" id="ARBA00023154"/>
    </source>
</evidence>
<comment type="subunit">
    <text evidence="12">Homotetramer; dimer of dimers.</text>
</comment>
<evidence type="ECO:0000256" key="5">
    <source>
        <dbReference type="ARBA" id="ARBA00022490"/>
    </source>
</evidence>
<evidence type="ECO:0000256" key="12">
    <source>
        <dbReference type="HAMAP-Rule" id="MF_00418"/>
    </source>
</evidence>
<reference evidence="16" key="1">
    <citation type="submission" date="2016-11" db="EMBL/GenBank/DDBJ databases">
        <authorList>
            <person name="Varghese N."/>
            <person name="Submissions S."/>
        </authorList>
    </citation>
    <scope>NUCLEOTIDE SEQUENCE [LARGE SCALE GENOMIC DNA]</scope>
    <source>
        <strain evidence="16">GAS401</strain>
    </source>
</reference>
<keyword evidence="7 12" id="KW-0220">Diaminopimelate biosynthesis</keyword>
<evidence type="ECO:0000256" key="2">
    <source>
        <dbReference type="ARBA" id="ARBA00005120"/>
    </source>
</evidence>
<keyword evidence="16" id="KW-1185">Reference proteome</keyword>
<dbReference type="EC" id="4.3.3.7" evidence="4 12"/>
<comment type="function">
    <text evidence="1 12">Catalyzes the condensation of (S)-aspartate-beta-semialdehyde [(S)-ASA] and pyruvate to 4-hydroxy-tetrahydrodipicolinate (HTPA).</text>
</comment>
<feature type="binding site" evidence="12 14">
    <location>
        <position position="216"/>
    </location>
    <ligand>
        <name>pyruvate</name>
        <dbReference type="ChEBI" id="CHEBI:15361"/>
    </ligand>
</feature>
<evidence type="ECO:0000256" key="3">
    <source>
        <dbReference type="ARBA" id="ARBA00007592"/>
    </source>
</evidence>
<keyword evidence="10 12" id="KW-0704">Schiff base</keyword>
<dbReference type="NCBIfam" id="TIGR00674">
    <property type="entry name" value="dapA"/>
    <property type="match status" value="1"/>
</dbReference>
<evidence type="ECO:0000313" key="16">
    <source>
        <dbReference type="Proteomes" id="UP000184096"/>
    </source>
</evidence>
<dbReference type="PANTHER" id="PTHR12128:SF66">
    <property type="entry name" value="4-HYDROXY-2-OXOGLUTARATE ALDOLASE, MITOCHONDRIAL"/>
    <property type="match status" value="1"/>
</dbReference>
<dbReference type="GO" id="GO:0009089">
    <property type="term" value="P:lysine biosynthetic process via diaminopimelate"/>
    <property type="evidence" value="ECO:0007669"/>
    <property type="project" value="UniProtKB-UniRule"/>
</dbReference>
<dbReference type="InterPro" id="IPR002220">
    <property type="entry name" value="DapA-like"/>
</dbReference>
<feature type="binding site" evidence="12">
    <location>
        <position position="58"/>
    </location>
    <ligand>
        <name>pyruvate</name>
        <dbReference type="ChEBI" id="CHEBI:15361"/>
    </ligand>
</feature>
<keyword evidence="5 12" id="KW-0963">Cytoplasm</keyword>
<gene>
    <name evidence="12" type="primary">dapA</name>
    <name evidence="15" type="ORF">SAMN05444170_4002</name>
</gene>
<keyword evidence="9 12" id="KW-0456">Lyase</keyword>
<evidence type="ECO:0000256" key="10">
    <source>
        <dbReference type="ARBA" id="ARBA00023270"/>
    </source>
</evidence>
<accession>A0A1M7U8T8</accession>
<dbReference type="PANTHER" id="PTHR12128">
    <property type="entry name" value="DIHYDRODIPICOLINATE SYNTHASE"/>
    <property type="match status" value="1"/>
</dbReference>
<evidence type="ECO:0000313" key="15">
    <source>
        <dbReference type="EMBL" id="SHN79364.1"/>
    </source>
</evidence>
<dbReference type="InterPro" id="IPR013785">
    <property type="entry name" value="Aldolase_TIM"/>
</dbReference>
<dbReference type="AlphaFoldDB" id="A0A1M7U8T8"/>
<feature type="active site" description="Schiff-base intermediate with substrate" evidence="12">
    <location>
        <position position="174"/>
    </location>
</feature>
<dbReference type="GO" id="GO:0019877">
    <property type="term" value="P:diaminopimelate biosynthetic process"/>
    <property type="evidence" value="ECO:0007669"/>
    <property type="project" value="UniProtKB-UniRule"/>
</dbReference>
<dbReference type="Proteomes" id="UP000184096">
    <property type="component" value="Chromosome I"/>
</dbReference>
<dbReference type="OrthoDB" id="9782828at2"/>
<dbReference type="EMBL" id="LT670849">
    <property type="protein sequence ID" value="SHN79364.1"/>
    <property type="molecule type" value="Genomic_DNA"/>
</dbReference>
<sequence length="331" mass="35177">MTPLANRVANLMDWLTGIIPDIPTPFDETGAVDLGAFARLCERQMRAGVSAIVVGETSGEFNTLSWDERETIIRAATEVAGGQARVIAGAGSNSTGQAAAWARRAEAAGADALLSVVPYYNKPMQAGIEAHFRTIADATALPIILHDDPSRTIRGLSDDTLATLSQSPQFIGVKDSTGDLSRPARLRSRVPALFRLLSGNDPTALAFLCSGGDGCISILSNVAPSACRDMLSSYEQGRMPAARQWQQRLSRLAECLAAENPAAVKYVLSLLGLMRPDTRLPLVGLSDQAKAKVADAILEIGENDLTRDERNVSRAISARDLAYSSAPGDIS</sequence>
<dbReference type="CDD" id="cd00950">
    <property type="entry name" value="DHDPS"/>
    <property type="match status" value="1"/>
</dbReference>
<evidence type="ECO:0000256" key="14">
    <source>
        <dbReference type="PIRSR" id="PIRSR001365-2"/>
    </source>
</evidence>
<comment type="caution">
    <text evidence="12">Was originally thought to be a dihydrodipicolinate synthase (DHDPS), catalyzing the condensation of (S)-aspartate-beta-semialdehyde [(S)-ASA] and pyruvate to dihydrodipicolinate (DHDP). However, it was shown in E.coli that the product of the enzymatic reaction is not dihydrodipicolinate but in fact (4S)-4-hydroxy-2,3,4,5-tetrahydro-(2S)-dipicolinic acid (HTPA), and that the consecutive dehydration reaction leading to DHDP is not spontaneous but catalyzed by DapB.</text>
</comment>
<evidence type="ECO:0000256" key="11">
    <source>
        <dbReference type="ARBA" id="ARBA00047836"/>
    </source>
</evidence>
<dbReference type="Gene3D" id="3.20.20.70">
    <property type="entry name" value="Aldolase class I"/>
    <property type="match status" value="1"/>
</dbReference>
<dbReference type="PIRSF" id="PIRSF001365">
    <property type="entry name" value="DHDPS"/>
    <property type="match status" value="1"/>
</dbReference>
<comment type="subcellular location">
    <subcellularLocation>
        <location evidence="12">Cytoplasm</location>
    </subcellularLocation>
</comment>
<dbReference type="Pfam" id="PF00701">
    <property type="entry name" value="DHDPS"/>
    <property type="match status" value="1"/>
</dbReference>
<dbReference type="UniPathway" id="UPA00034">
    <property type="reaction ID" value="UER00017"/>
</dbReference>
<protein>
    <recommendedName>
        <fullName evidence="4 12">4-hydroxy-tetrahydrodipicolinate synthase</fullName>
        <shortName evidence="12">HTPA synthase</shortName>
        <ecNumber evidence="4 12">4.3.3.7</ecNumber>
    </recommendedName>
</protein>
<proteinExistence type="inferred from homology"/>